<accession>A0ABW0RGV3</accession>
<protein>
    <submittedName>
        <fullName evidence="1">Acyl-CoA thioesterase</fullName>
        <ecNumber evidence="1">3.1.2.-</ecNumber>
    </submittedName>
</protein>
<evidence type="ECO:0000313" key="1">
    <source>
        <dbReference type="EMBL" id="MFC5542825.1"/>
    </source>
</evidence>
<dbReference type="GO" id="GO:0016787">
    <property type="term" value="F:hydrolase activity"/>
    <property type="evidence" value="ECO:0007669"/>
    <property type="project" value="UniProtKB-KW"/>
</dbReference>
<dbReference type="PANTHER" id="PTHR31793:SF24">
    <property type="entry name" value="LONG-CHAIN ACYL-COA THIOESTERASE FADM"/>
    <property type="match status" value="1"/>
</dbReference>
<keyword evidence="1" id="KW-0378">Hydrolase</keyword>
<dbReference type="Gene3D" id="3.10.129.10">
    <property type="entry name" value="Hotdog Thioesterase"/>
    <property type="match status" value="1"/>
</dbReference>
<evidence type="ECO:0000313" key="2">
    <source>
        <dbReference type="Proteomes" id="UP001595978"/>
    </source>
</evidence>
<dbReference type="InterPro" id="IPR029069">
    <property type="entry name" value="HotDog_dom_sf"/>
</dbReference>
<dbReference type="EC" id="3.1.2.-" evidence="1"/>
<sequence>MQNRKLVIQMELPIQAYDIDAMGIVSNLVYVRWFEDLRMEFLNATYSLTEMMKSNITPILMRTEVDYRKPLTIFDKPIGRCWLVESGNSSWEMAFEIKSGDKLYCKGIQKGCFFDLEKKKVTRIPQQLISAIDRLIEP</sequence>
<reference evidence="2" key="1">
    <citation type="journal article" date="2019" name="Int. J. Syst. Evol. Microbiol.">
        <title>The Global Catalogue of Microorganisms (GCM) 10K type strain sequencing project: providing services to taxonomists for standard genome sequencing and annotation.</title>
        <authorList>
            <consortium name="The Broad Institute Genomics Platform"/>
            <consortium name="The Broad Institute Genome Sequencing Center for Infectious Disease"/>
            <person name="Wu L."/>
            <person name="Ma J."/>
        </authorList>
    </citation>
    <scope>NUCLEOTIDE SEQUENCE [LARGE SCALE GENOMIC DNA]</scope>
    <source>
        <strain evidence="2">CCUG 56331</strain>
    </source>
</reference>
<gene>
    <name evidence="1" type="ORF">ACFPOH_14035</name>
</gene>
<name>A0ABW0RGV3_9BACL</name>
<dbReference type="Proteomes" id="UP001595978">
    <property type="component" value="Unassembled WGS sequence"/>
</dbReference>
<keyword evidence="2" id="KW-1185">Reference proteome</keyword>
<dbReference type="PANTHER" id="PTHR31793">
    <property type="entry name" value="4-HYDROXYBENZOYL-COA THIOESTERASE FAMILY MEMBER"/>
    <property type="match status" value="1"/>
</dbReference>
<dbReference type="Pfam" id="PF13279">
    <property type="entry name" value="4HBT_2"/>
    <property type="match status" value="1"/>
</dbReference>
<dbReference type="SUPFAM" id="SSF54637">
    <property type="entry name" value="Thioesterase/thiol ester dehydrase-isomerase"/>
    <property type="match status" value="1"/>
</dbReference>
<dbReference type="CDD" id="cd00586">
    <property type="entry name" value="4HBT"/>
    <property type="match status" value="1"/>
</dbReference>
<proteinExistence type="predicted"/>
<dbReference type="InterPro" id="IPR050563">
    <property type="entry name" value="4-hydroxybenzoyl-CoA_TE"/>
</dbReference>
<dbReference type="RefSeq" id="WP_342468746.1">
    <property type="nucleotide sequence ID" value="NZ_JBHSNQ010000182.1"/>
</dbReference>
<comment type="caution">
    <text evidence="1">The sequence shown here is derived from an EMBL/GenBank/DDBJ whole genome shotgun (WGS) entry which is preliminary data.</text>
</comment>
<organism evidence="1 2">
    <name type="scientific">Ureibacillus suwonensis</name>
    <dbReference type="NCBI Taxonomy" id="313007"/>
    <lineage>
        <taxon>Bacteria</taxon>
        <taxon>Bacillati</taxon>
        <taxon>Bacillota</taxon>
        <taxon>Bacilli</taxon>
        <taxon>Bacillales</taxon>
        <taxon>Caryophanaceae</taxon>
        <taxon>Ureibacillus</taxon>
    </lineage>
</organism>
<dbReference type="EMBL" id="JBHSNQ010000182">
    <property type="protein sequence ID" value="MFC5542825.1"/>
    <property type="molecule type" value="Genomic_DNA"/>
</dbReference>